<sequence length="144" mass="16011">MAGPNTLLGLAGPGGEAKEKENSWGEDLSKLLPEFFNYEFPKHPVSKHVKLARNPMPVPFPTRTQVKYLRTRRPDRPRSEGRHDIGTCRDLIVTGVLAALPNDPSRSLQAPVAFTPDPIASLTRARHDLAFCMKTHLFASLLML</sequence>
<gene>
    <name evidence="2" type="ORF">Taro_041531</name>
</gene>
<comment type="caution">
    <text evidence="2">The sequence shown here is derived from an EMBL/GenBank/DDBJ whole genome shotgun (WGS) entry which is preliminary data.</text>
</comment>
<proteinExistence type="predicted"/>
<evidence type="ECO:0000313" key="2">
    <source>
        <dbReference type="EMBL" id="MQM08675.1"/>
    </source>
</evidence>
<feature type="compositionally biased region" description="Basic and acidic residues" evidence="1">
    <location>
        <begin position="72"/>
        <end position="83"/>
    </location>
</feature>
<organism evidence="2 3">
    <name type="scientific">Colocasia esculenta</name>
    <name type="common">Wild taro</name>
    <name type="synonym">Arum esculentum</name>
    <dbReference type="NCBI Taxonomy" id="4460"/>
    <lineage>
        <taxon>Eukaryota</taxon>
        <taxon>Viridiplantae</taxon>
        <taxon>Streptophyta</taxon>
        <taxon>Embryophyta</taxon>
        <taxon>Tracheophyta</taxon>
        <taxon>Spermatophyta</taxon>
        <taxon>Magnoliopsida</taxon>
        <taxon>Liliopsida</taxon>
        <taxon>Araceae</taxon>
        <taxon>Aroideae</taxon>
        <taxon>Colocasieae</taxon>
        <taxon>Colocasia</taxon>
    </lineage>
</organism>
<reference evidence="2" key="1">
    <citation type="submission" date="2017-07" db="EMBL/GenBank/DDBJ databases">
        <title>Taro Niue Genome Assembly and Annotation.</title>
        <authorList>
            <person name="Atibalentja N."/>
            <person name="Keating K."/>
            <person name="Fields C.J."/>
        </authorList>
    </citation>
    <scope>NUCLEOTIDE SEQUENCE</scope>
    <source>
        <strain evidence="2">Niue_2</strain>
        <tissue evidence="2">Leaf</tissue>
    </source>
</reference>
<evidence type="ECO:0000313" key="3">
    <source>
        <dbReference type="Proteomes" id="UP000652761"/>
    </source>
</evidence>
<dbReference type="AlphaFoldDB" id="A0A843WW51"/>
<feature type="region of interest" description="Disordered" evidence="1">
    <location>
        <begin position="1"/>
        <end position="22"/>
    </location>
</feature>
<dbReference type="EMBL" id="NMUH01004182">
    <property type="protein sequence ID" value="MQM08675.1"/>
    <property type="molecule type" value="Genomic_DNA"/>
</dbReference>
<accession>A0A843WW51</accession>
<feature type="region of interest" description="Disordered" evidence="1">
    <location>
        <begin position="53"/>
        <end position="83"/>
    </location>
</feature>
<name>A0A843WW51_COLES</name>
<evidence type="ECO:0000256" key="1">
    <source>
        <dbReference type="SAM" id="MobiDB-lite"/>
    </source>
</evidence>
<dbReference type="Proteomes" id="UP000652761">
    <property type="component" value="Unassembled WGS sequence"/>
</dbReference>
<protein>
    <submittedName>
        <fullName evidence="2">Uncharacterized protein</fullName>
    </submittedName>
</protein>
<keyword evidence="3" id="KW-1185">Reference proteome</keyword>